<dbReference type="AlphaFoldDB" id="J3LRW0"/>
<sequence length="101" mass="10304">MAGATSPRAVAVAACVVVLILLSSAVEPLQATAAAPKTKPFPCSKCDHACKKSCKGNGRDTSCSAPCGDPSNKAGCKSCLKAYYVKCLNYCGQGCRAVCIN</sequence>
<feature type="signal peptide" evidence="1">
    <location>
        <begin position="1"/>
        <end position="25"/>
    </location>
</feature>
<keyword evidence="1" id="KW-0732">Signal</keyword>
<accession>J3LRW0</accession>
<dbReference type="HOGENOM" id="CLU_185553_0_0_1"/>
<evidence type="ECO:0008006" key="4">
    <source>
        <dbReference type="Google" id="ProtNLM"/>
    </source>
</evidence>
<evidence type="ECO:0000256" key="1">
    <source>
        <dbReference type="SAM" id="SignalP"/>
    </source>
</evidence>
<keyword evidence="3" id="KW-1185">Reference proteome</keyword>
<dbReference type="KEGG" id="obr:107303889"/>
<dbReference type="Proteomes" id="UP000006038">
    <property type="component" value="Chromosome 3"/>
</dbReference>
<reference evidence="2" key="1">
    <citation type="journal article" date="2013" name="Nat. Commun.">
        <title>Whole-genome sequencing of Oryza brachyantha reveals mechanisms underlying Oryza genome evolution.</title>
        <authorList>
            <person name="Chen J."/>
            <person name="Huang Q."/>
            <person name="Gao D."/>
            <person name="Wang J."/>
            <person name="Lang Y."/>
            <person name="Liu T."/>
            <person name="Li B."/>
            <person name="Bai Z."/>
            <person name="Luis Goicoechea J."/>
            <person name="Liang C."/>
            <person name="Chen C."/>
            <person name="Zhang W."/>
            <person name="Sun S."/>
            <person name="Liao Y."/>
            <person name="Zhang X."/>
            <person name="Yang L."/>
            <person name="Song C."/>
            <person name="Wang M."/>
            <person name="Shi J."/>
            <person name="Liu G."/>
            <person name="Liu J."/>
            <person name="Zhou H."/>
            <person name="Zhou W."/>
            <person name="Yu Q."/>
            <person name="An N."/>
            <person name="Chen Y."/>
            <person name="Cai Q."/>
            <person name="Wang B."/>
            <person name="Liu B."/>
            <person name="Min J."/>
            <person name="Huang Y."/>
            <person name="Wu H."/>
            <person name="Li Z."/>
            <person name="Zhang Y."/>
            <person name="Yin Y."/>
            <person name="Song W."/>
            <person name="Jiang J."/>
            <person name="Jackson S.A."/>
            <person name="Wing R.A."/>
            <person name="Wang J."/>
            <person name="Chen M."/>
        </authorList>
    </citation>
    <scope>NUCLEOTIDE SEQUENCE [LARGE SCALE GENOMIC DNA]</scope>
    <source>
        <strain evidence="2">cv. IRGC 101232</strain>
    </source>
</reference>
<organism evidence="2">
    <name type="scientific">Oryza brachyantha</name>
    <name type="common">malo sina</name>
    <dbReference type="NCBI Taxonomy" id="4533"/>
    <lineage>
        <taxon>Eukaryota</taxon>
        <taxon>Viridiplantae</taxon>
        <taxon>Streptophyta</taxon>
        <taxon>Embryophyta</taxon>
        <taxon>Tracheophyta</taxon>
        <taxon>Spermatophyta</taxon>
        <taxon>Magnoliopsida</taxon>
        <taxon>Liliopsida</taxon>
        <taxon>Poales</taxon>
        <taxon>Poaceae</taxon>
        <taxon>BOP clade</taxon>
        <taxon>Oryzoideae</taxon>
        <taxon>Oryzeae</taxon>
        <taxon>Oryzinae</taxon>
        <taxon>Oryza</taxon>
    </lineage>
</organism>
<reference evidence="2" key="2">
    <citation type="submission" date="2013-04" db="UniProtKB">
        <authorList>
            <consortium name="EnsemblPlants"/>
        </authorList>
    </citation>
    <scope>IDENTIFICATION</scope>
</reference>
<protein>
    <recommendedName>
        <fullName evidence="4">Kazal-like domain-containing protein</fullName>
    </recommendedName>
</protein>
<gene>
    <name evidence="2" type="primary">LOC107303889</name>
</gene>
<dbReference type="EnsemblPlants" id="OB03G37860.1">
    <property type="protein sequence ID" value="OB03G37860.1"/>
    <property type="gene ID" value="OB03G37860"/>
</dbReference>
<evidence type="ECO:0000313" key="2">
    <source>
        <dbReference type="EnsemblPlants" id="OB03G37860.1"/>
    </source>
</evidence>
<dbReference type="OrthoDB" id="707467at2759"/>
<proteinExistence type="predicted"/>
<feature type="chain" id="PRO_5003772656" description="Kazal-like domain-containing protein" evidence="1">
    <location>
        <begin position="26"/>
        <end position="101"/>
    </location>
</feature>
<dbReference type="RefSeq" id="XP_015690659.1">
    <property type="nucleotide sequence ID" value="XM_015835173.1"/>
</dbReference>
<name>J3LRW0_ORYBR</name>
<evidence type="ECO:0000313" key="3">
    <source>
        <dbReference type="Proteomes" id="UP000006038"/>
    </source>
</evidence>
<dbReference type="GeneID" id="107303889"/>
<dbReference type="OMA" id="CLKAYYV"/>
<dbReference type="Gramene" id="OB03G37860.1">
    <property type="protein sequence ID" value="OB03G37860.1"/>
    <property type="gene ID" value="OB03G37860"/>
</dbReference>